<evidence type="ECO:0000256" key="1">
    <source>
        <dbReference type="SAM" id="MobiDB-lite"/>
    </source>
</evidence>
<protein>
    <submittedName>
        <fullName evidence="2">Uncharacterized protein</fullName>
    </submittedName>
</protein>
<sequence>MKGRSGGKKAEHTNIQDTNNPPPTFPPPYHAPTTRYILLPFASQKVLSRSVGKSFTDKLQGVRQLFKSKNESQLSALKPPATQYPTNENTDDNAEAPYNRIIRSKHLGSPTCPRVSFEDTLRRSGKARAEAQNEAPRRVERGDGINSIHTIFIGVGGVKGKEVKRGGALSGQKGEIGKRPQKVTIFSGAAINDSILPGADRRKTEKDESAPPSILLAESKQARGDLTKPLVYGCLKRPTKGIANCSRQLLRKVPTGKLLSPNFNYRFATAKSAHSLHSLHAAPSVCDSASDRKVSLLTSGVGGTWVGGRAGCHLDTDQQKAATSNLQVSNGRRRQERGVSGWRQLKLGADAIKNNPLFPGKVDSMPRARPKKHSPPSAAKRGNADLANLPLEYPSKPEPGPATAGCHQDDARGFALPLMNREMIGKY</sequence>
<accession>A0A2T7NR44</accession>
<dbReference type="EMBL" id="PZQS01000010">
    <property type="protein sequence ID" value="PVD23628.1"/>
    <property type="molecule type" value="Genomic_DNA"/>
</dbReference>
<feature type="region of interest" description="Disordered" evidence="1">
    <location>
        <begin position="107"/>
        <end position="137"/>
    </location>
</feature>
<feature type="compositionally biased region" description="Pro residues" evidence="1">
    <location>
        <begin position="20"/>
        <end position="30"/>
    </location>
</feature>
<name>A0A2T7NR44_POMCA</name>
<feature type="region of interest" description="Disordered" evidence="1">
    <location>
        <begin position="70"/>
        <end position="94"/>
    </location>
</feature>
<dbReference type="Proteomes" id="UP000245119">
    <property type="component" value="Linkage Group LG10"/>
</dbReference>
<gene>
    <name evidence="2" type="ORF">C0Q70_16901</name>
</gene>
<feature type="region of interest" description="Disordered" evidence="1">
    <location>
        <begin position="353"/>
        <end position="409"/>
    </location>
</feature>
<comment type="caution">
    <text evidence="2">The sequence shown here is derived from an EMBL/GenBank/DDBJ whole genome shotgun (WGS) entry which is preliminary data.</text>
</comment>
<evidence type="ECO:0000313" key="3">
    <source>
        <dbReference type="Proteomes" id="UP000245119"/>
    </source>
</evidence>
<dbReference type="AlphaFoldDB" id="A0A2T7NR44"/>
<feature type="region of interest" description="Disordered" evidence="1">
    <location>
        <begin position="1"/>
        <end position="31"/>
    </location>
</feature>
<evidence type="ECO:0000313" key="2">
    <source>
        <dbReference type="EMBL" id="PVD23628.1"/>
    </source>
</evidence>
<organism evidence="2 3">
    <name type="scientific">Pomacea canaliculata</name>
    <name type="common">Golden apple snail</name>
    <dbReference type="NCBI Taxonomy" id="400727"/>
    <lineage>
        <taxon>Eukaryota</taxon>
        <taxon>Metazoa</taxon>
        <taxon>Spiralia</taxon>
        <taxon>Lophotrochozoa</taxon>
        <taxon>Mollusca</taxon>
        <taxon>Gastropoda</taxon>
        <taxon>Caenogastropoda</taxon>
        <taxon>Architaenioglossa</taxon>
        <taxon>Ampullarioidea</taxon>
        <taxon>Ampullariidae</taxon>
        <taxon>Pomacea</taxon>
    </lineage>
</organism>
<reference evidence="2 3" key="1">
    <citation type="submission" date="2018-04" db="EMBL/GenBank/DDBJ databases">
        <title>The genome of golden apple snail Pomacea canaliculata provides insight into stress tolerance and invasive adaptation.</title>
        <authorList>
            <person name="Liu C."/>
            <person name="Liu B."/>
            <person name="Ren Y."/>
            <person name="Zhang Y."/>
            <person name="Wang H."/>
            <person name="Li S."/>
            <person name="Jiang F."/>
            <person name="Yin L."/>
            <person name="Zhang G."/>
            <person name="Qian W."/>
            <person name="Fan W."/>
        </authorList>
    </citation>
    <scope>NUCLEOTIDE SEQUENCE [LARGE SCALE GENOMIC DNA]</scope>
    <source>
        <strain evidence="2">SZHN2017</strain>
        <tissue evidence="2">Muscle</tissue>
    </source>
</reference>
<keyword evidence="3" id="KW-1185">Reference proteome</keyword>
<feature type="compositionally biased region" description="Basic and acidic residues" evidence="1">
    <location>
        <begin position="116"/>
        <end position="137"/>
    </location>
</feature>
<proteinExistence type="predicted"/>